<evidence type="ECO:0000256" key="2">
    <source>
        <dbReference type="ARBA" id="ARBA00022942"/>
    </source>
</evidence>
<feature type="domain" description="PCI" evidence="3">
    <location>
        <begin position="241"/>
        <end position="335"/>
    </location>
</feature>
<evidence type="ECO:0000313" key="5">
    <source>
        <dbReference type="Proteomes" id="UP001050691"/>
    </source>
</evidence>
<dbReference type="Proteomes" id="UP001050691">
    <property type="component" value="Unassembled WGS sequence"/>
</dbReference>
<dbReference type="Pfam" id="PF22037">
    <property type="entry name" value="PSD13_N"/>
    <property type="match status" value="1"/>
</dbReference>
<dbReference type="GO" id="GO:0006511">
    <property type="term" value="P:ubiquitin-dependent protein catabolic process"/>
    <property type="evidence" value="ECO:0007669"/>
    <property type="project" value="TreeGrafter"/>
</dbReference>
<dbReference type="GO" id="GO:0005198">
    <property type="term" value="F:structural molecule activity"/>
    <property type="evidence" value="ECO:0007669"/>
    <property type="project" value="TreeGrafter"/>
</dbReference>
<dbReference type="PANTHER" id="PTHR10539">
    <property type="entry name" value="26S PROTEASOME NON-ATPASE REGULATORY SUBUNIT 13"/>
    <property type="match status" value="1"/>
</dbReference>
<comment type="caution">
    <text evidence="4">The sequence shown here is derived from an EMBL/GenBank/DDBJ whole genome shotgun (WGS) entry which is preliminary data.</text>
</comment>
<dbReference type="InterPro" id="IPR035298">
    <property type="entry name" value="PSMD13"/>
</dbReference>
<reference evidence="4" key="1">
    <citation type="submission" date="2021-10" db="EMBL/GenBank/DDBJ databases">
        <title>De novo Genome Assembly of Clathrus columnatus (Basidiomycota, Fungi) Using Illumina and Nanopore Sequence Data.</title>
        <authorList>
            <person name="Ogiso-Tanaka E."/>
            <person name="Itagaki H."/>
            <person name="Hosoya T."/>
            <person name="Hosaka K."/>
        </authorList>
    </citation>
    <scope>NUCLEOTIDE SEQUENCE</scope>
    <source>
        <strain evidence="4">MO-923</strain>
    </source>
</reference>
<dbReference type="PANTHER" id="PTHR10539:SF0">
    <property type="entry name" value="26S PROTEASOME NON-ATPASE REGULATORY SUBUNIT 13"/>
    <property type="match status" value="1"/>
</dbReference>
<dbReference type="SMART" id="SM00088">
    <property type="entry name" value="PINT"/>
    <property type="match status" value="1"/>
</dbReference>
<comment type="similarity">
    <text evidence="1">Belongs to the proteasome subunit S11 family.</text>
</comment>
<dbReference type="InterPro" id="IPR036390">
    <property type="entry name" value="WH_DNA-bd_sf"/>
</dbReference>
<dbReference type="EMBL" id="BPWL01000004">
    <property type="protein sequence ID" value="GJJ09328.1"/>
    <property type="molecule type" value="Genomic_DNA"/>
</dbReference>
<proteinExistence type="inferred from homology"/>
<keyword evidence="5" id="KW-1185">Reference proteome</keyword>
<protein>
    <recommendedName>
        <fullName evidence="3">PCI domain-containing protein</fullName>
    </recommendedName>
</protein>
<dbReference type="SUPFAM" id="SSF46785">
    <property type="entry name" value="Winged helix' DNA-binding domain"/>
    <property type="match status" value="1"/>
</dbReference>
<dbReference type="GO" id="GO:0005829">
    <property type="term" value="C:cytosol"/>
    <property type="evidence" value="ECO:0007669"/>
    <property type="project" value="TreeGrafter"/>
</dbReference>
<sequence length="353" mass="39917">MEVTVAGSSQMQIDKAPKFDIDTYIATVLSSSPAELHPLLNTLETLYRRKLWFQLTQSVSQFFDHPLSKPFRVDVFQRLIRDIEQRINQLTLAKMGARVSREIDDPAKHLEFLVSLMGRIDKSKSPEAYVLLLSTLAHAKLLYGDMQGTKTDMDQALKILDDLDGIDPAVNAAYYSVAADYFKAKPEYAAFYKNSLLFLACIDPLKDLSQMEQLMRAHDLSIAALLGDTIYNFGELPILHSSYGFLRQKICLMALIESVFKRNVTERGNMTFATIAQETRLPIEEVEHLLMKAMSLSLVRGSLDQPAQIARLTWVQPRVLSRKQIGELAQRLDKWISKVADVERYVESIGVGA</sequence>
<name>A0AAV5A9J7_9AGAM</name>
<evidence type="ECO:0000313" key="4">
    <source>
        <dbReference type="EMBL" id="GJJ09328.1"/>
    </source>
</evidence>
<dbReference type="GO" id="GO:0008541">
    <property type="term" value="C:proteasome regulatory particle, lid subcomplex"/>
    <property type="evidence" value="ECO:0007669"/>
    <property type="project" value="TreeGrafter"/>
</dbReference>
<dbReference type="AlphaFoldDB" id="A0AAV5A9J7"/>
<accession>A0AAV5A9J7</accession>
<gene>
    <name evidence="4" type="ORF">Clacol_003550</name>
</gene>
<evidence type="ECO:0000259" key="3">
    <source>
        <dbReference type="SMART" id="SM00088"/>
    </source>
</evidence>
<keyword evidence="2" id="KW-0647">Proteasome</keyword>
<dbReference type="GO" id="GO:0005634">
    <property type="term" value="C:nucleus"/>
    <property type="evidence" value="ECO:0007669"/>
    <property type="project" value="TreeGrafter"/>
</dbReference>
<dbReference type="InterPro" id="IPR054179">
    <property type="entry name" value="PSD13_N"/>
</dbReference>
<dbReference type="InterPro" id="IPR000717">
    <property type="entry name" value="PCI_dom"/>
</dbReference>
<evidence type="ECO:0000256" key="1">
    <source>
        <dbReference type="ARBA" id="ARBA00006207"/>
    </source>
</evidence>
<organism evidence="4 5">
    <name type="scientific">Clathrus columnatus</name>
    <dbReference type="NCBI Taxonomy" id="1419009"/>
    <lineage>
        <taxon>Eukaryota</taxon>
        <taxon>Fungi</taxon>
        <taxon>Dikarya</taxon>
        <taxon>Basidiomycota</taxon>
        <taxon>Agaricomycotina</taxon>
        <taxon>Agaricomycetes</taxon>
        <taxon>Phallomycetidae</taxon>
        <taxon>Phallales</taxon>
        <taxon>Clathraceae</taxon>
        <taxon>Clathrus</taxon>
    </lineage>
</organism>